<dbReference type="EnsemblPlants" id="MELO3C035354.2.1">
    <property type="protein sequence ID" value="MELO3C035354.2.1"/>
    <property type="gene ID" value="MELO3C035354.2"/>
</dbReference>
<accession>A0A9I9EL95</accession>
<name>A0A9I9EL95_CUCME</name>
<organism evidence="1">
    <name type="scientific">Cucumis melo</name>
    <name type="common">Muskmelon</name>
    <dbReference type="NCBI Taxonomy" id="3656"/>
    <lineage>
        <taxon>Eukaryota</taxon>
        <taxon>Viridiplantae</taxon>
        <taxon>Streptophyta</taxon>
        <taxon>Embryophyta</taxon>
        <taxon>Tracheophyta</taxon>
        <taxon>Spermatophyta</taxon>
        <taxon>Magnoliopsida</taxon>
        <taxon>eudicotyledons</taxon>
        <taxon>Gunneridae</taxon>
        <taxon>Pentapetalae</taxon>
        <taxon>rosids</taxon>
        <taxon>fabids</taxon>
        <taxon>Cucurbitales</taxon>
        <taxon>Cucurbitaceae</taxon>
        <taxon>Benincaseae</taxon>
        <taxon>Cucumis</taxon>
    </lineage>
</organism>
<dbReference type="Gramene" id="MELO3C035354.2.1">
    <property type="protein sequence ID" value="MELO3C035354.2.1"/>
    <property type="gene ID" value="MELO3C035354.2"/>
</dbReference>
<sequence length="220" mass="24496">MESDEELRRTAGKTQTTRMIGWTWWLQWKTTAAMATDSACDGGVATDGGGSEFDYLILSRLDAYALFEEAKHLESWKKACIFKGASTFEGVLEVGVLEESLYLQKGASIFKGVLEIGVLEESCIFKGASIFKGGLEIGVLQESFWSLGRKLVSSKELQSSKVFLKLESWKKACIFKGVSIFEGVLEVGVLEESLYLQRSFNHRRHTLLELSNLGPMPIFS</sequence>
<protein>
    <submittedName>
        <fullName evidence="1">Uncharacterized protein</fullName>
    </submittedName>
</protein>
<proteinExistence type="predicted"/>
<dbReference type="AlphaFoldDB" id="A0A9I9EL95"/>
<evidence type="ECO:0000313" key="1">
    <source>
        <dbReference type="EnsemblPlants" id="MELO3C035354.2.1"/>
    </source>
</evidence>
<reference evidence="1" key="1">
    <citation type="submission" date="2023-03" db="UniProtKB">
        <authorList>
            <consortium name="EnsemblPlants"/>
        </authorList>
    </citation>
    <scope>IDENTIFICATION</scope>
</reference>